<evidence type="ECO:0000256" key="2">
    <source>
        <dbReference type="ARBA" id="ARBA00006143"/>
    </source>
</evidence>
<comment type="similarity">
    <text evidence="2">Belongs to the DsbD family.</text>
</comment>
<proteinExistence type="inferred from homology"/>
<keyword evidence="4 6" id="KW-1133">Transmembrane helix</keyword>
<dbReference type="InterPro" id="IPR051790">
    <property type="entry name" value="Cytochrome_c-biogenesis_DsbD"/>
</dbReference>
<evidence type="ECO:0000313" key="8">
    <source>
        <dbReference type="EMBL" id="OGE25281.1"/>
    </source>
</evidence>
<dbReference type="GO" id="GO:0016020">
    <property type="term" value="C:membrane"/>
    <property type="evidence" value="ECO:0007669"/>
    <property type="project" value="UniProtKB-SubCell"/>
</dbReference>
<feature type="transmembrane region" description="Helical" evidence="6">
    <location>
        <begin position="6"/>
        <end position="30"/>
    </location>
</feature>
<accession>A0A1F5J9H4</accession>
<evidence type="ECO:0000256" key="1">
    <source>
        <dbReference type="ARBA" id="ARBA00004141"/>
    </source>
</evidence>
<evidence type="ECO:0000256" key="4">
    <source>
        <dbReference type="ARBA" id="ARBA00022989"/>
    </source>
</evidence>
<reference evidence="8 9" key="1">
    <citation type="journal article" date="2016" name="Nat. Commun.">
        <title>Thousands of microbial genomes shed light on interconnected biogeochemical processes in an aquifer system.</title>
        <authorList>
            <person name="Anantharaman K."/>
            <person name="Brown C.T."/>
            <person name="Hug L.A."/>
            <person name="Sharon I."/>
            <person name="Castelle C.J."/>
            <person name="Probst A.J."/>
            <person name="Thomas B.C."/>
            <person name="Singh A."/>
            <person name="Wilkins M.J."/>
            <person name="Karaoz U."/>
            <person name="Brodie E.L."/>
            <person name="Williams K.H."/>
            <person name="Hubbard S.S."/>
            <person name="Banfield J.F."/>
        </authorList>
    </citation>
    <scope>NUCLEOTIDE SEQUENCE [LARGE SCALE GENOMIC DNA]</scope>
</reference>
<dbReference type="EMBL" id="MFCX01000029">
    <property type="protein sequence ID" value="OGE25281.1"/>
    <property type="molecule type" value="Genomic_DNA"/>
</dbReference>
<dbReference type="GO" id="GO:0017004">
    <property type="term" value="P:cytochrome complex assembly"/>
    <property type="evidence" value="ECO:0007669"/>
    <property type="project" value="InterPro"/>
</dbReference>
<sequence>MDLLISASFIASFFAGIAALFAPCCITVLLPTYFASIFKQKATVFLMTFVYFLGILSVFLPIGLGVSLLTQIFSQYHDTIFLIGGVFLLFLGMTLLLGQQFSLPFSVHPQLQKQDFASVYVLGIFSAIATTCCAPVLAGVLTLSALPGSVLLGGIYTLSYVLGMVLPLFMIAFTLDKIDFTKKFFAFRKSVSYTLLGQKINLTFANLFSGLMFLSLGIIIIYLARTSQLTSHSSYQVALNIYLTQFIKFISQFTKLIPEAIWAIIFVITTLFIVYLAVKQFLSLKSKLRR</sequence>
<feature type="transmembrane region" description="Helical" evidence="6">
    <location>
        <begin position="42"/>
        <end position="73"/>
    </location>
</feature>
<keyword evidence="3 6" id="KW-0812">Transmembrane</keyword>
<organism evidence="8 9">
    <name type="scientific">Candidatus Daviesbacteria bacterium RIFCSPHIGHO2_02_FULL_39_12</name>
    <dbReference type="NCBI Taxonomy" id="1797770"/>
    <lineage>
        <taxon>Bacteria</taxon>
        <taxon>Candidatus Daviesiibacteriota</taxon>
    </lineage>
</organism>
<dbReference type="PANTHER" id="PTHR31272">
    <property type="entry name" value="CYTOCHROME C-TYPE BIOGENESIS PROTEIN HI_1454-RELATED"/>
    <property type="match status" value="1"/>
</dbReference>
<evidence type="ECO:0000313" key="9">
    <source>
        <dbReference type="Proteomes" id="UP000177042"/>
    </source>
</evidence>
<evidence type="ECO:0000256" key="6">
    <source>
        <dbReference type="SAM" id="Phobius"/>
    </source>
</evidence>
<name>A0A1F5J9H4_9BACT</name>
<feature type="domain" description="Cytochrome C biogenesis protein transmembrane" evidence="7">
    <location>
        <begin position="10"/>
        <end position="177"/>
    </location>
</feature>
<evidence type="ECO:0000256" key="3">
    <source>
        <dbReference type="ARBA" id="ARBA00022692"/>
    </source>
</evidence>
<evidence type="ECO:0000259" key="7">
    <source>
        <dbReference type="Pfam" id="PF02683"/>
    </source>
</evidence>
<comment type="subcellular location">
    <subcellularLocation>
        <location evidence="1">Membrane</location>
        <topology evidence="1">Multi-pass membrane protein</topology>
    </subcellularLocation>
</comment>
<feature type="transmembrane region" description="Helical" evidence="6">
    <location>
        <begin position="204"/>
        <end position="224"/>
    </location>
</feature>
<dbReference type="PANTHER" id="PTHR31272:SF9">
    <property type="entry name" value="BLL1027 PROTEIN"/>
    <property type="match status" value="1"/>
</dbReference>
<feature type="transmembrane region" description="Helical" evidence="6">
    <location>
        <begin position="260"/>
        <end position="282"/>
    </location>
</feature>
<dbReference type="Pfam" id="PF02683">
    <property type="entry name" value="DsbD_TM"/>
    <property type="match status" value="1"/>
</dbReference>
<dbReference type="AlphaFoldDB" id="A0A1F5J9H4"/>
<feature type="transmembrane region" description="Helical" evidence="6">
    <location>
        <begin position="155"/>
        <end position="175"/>
    </location>
</feature>
<comment type="caution">
    <text evidence="8">The sequence shown here is derived from an EMBL/GenBank/DDBJ whole genome shotgun (WGS) entry which is preliminary data.</text>
</comment>
<feature type="transmembrane region" description="Helical" evidence="6">
    <location>
        <begin position="119"/>
        <end position="143"/>
    </location>
</feature>
<keyword evidence="5 6" id="KW-0472">Membrane</keyword>
<feature type="transmembrane region" description="Helical" evidence="6">
    <location>
        <begin position="79"/>
        <end position="98"/>
    </location>
</feature>
<evidence type="ECO:0000256" key="5">
    <source>
        <dbReference type="ARBA" id="ARBA00023136"/>
    </source>
</evidence>
<dbReference type="InterPro" id="IPR003834">
    <property type="entry name" value="Cyt_c_assmbl_TM_dom"/>
</dbReference>
<dbReference type="Proteomes" id="UP000177042">
    <property type="component" value="Unassembled WGS sequence"/>
</dbReference>
<protein>
    <recommendedName>
        <fullName evidence="7">Cytochrome C biogenesis protein transmembrane domain-containing protein</fullName>
    </recommendedName>
</protein>
<gene>
    <name evidence="8" type="ORF">A3C26_04015</name>
</gene>